<gene>
    <name evidence="1" type="ORF">SAMN02194393_04256</name>
</gene>
<proteinExistence type="predicted"/>
<evidence type="ECO:0000313" key="2">
    <source>
        <dbReference type="Proteomes" id="UP000190285"/>
    </source>
</evidence>
<dbReference type="Proteomes" id="UP000190285">
    <property type="component" value="Unassembled WGS sequence"/>
</dbReference>
<protein>
    <recommendedName>
        <fullName evidence="3">Na+-translocating membrane potential-generating system MpsC domain-containing protein</fullName>
    </recommendedName>
</protein>
<dbReference type="STRING" id="36842.SAMN02194393_04256"/>
<dbReference type="RefSeq" id="WP_079494442.1">
    <property type="nucleotide sequence ID" value="NZ_FUZT01000012.1"/>
</dbReference>
<reference evidence="1 2" key="1">
    <citation type="submission" date="2017-02" db="EMBL/GenBank/DDBJ databases">
        <authorList>
            <person name="Peterson S.W."/>
        </authorList>
    </citation>
    <scope>NUCLEOTIDE SEQUENCE [LARGE SCALE GENOMIC DNA]</scope>
    <source>
        <strain evidence="1 2">M1</strain>
    </source>
</reference>
<evidence type="ECO:0000313" key="1">
    <source>
        <dbReference type="EMBL" id="SKC84852.1"/>
    </source>
</evidence>
<dbReference type="EMBL" id="FUZT01000012">
    <property type="protein sequence ID" value="SKC84852.1"/>
    <property type="molecule type" value="Genomic_DNA"/>
</dbReference>
<evidence type="ECO:0008006" key="3">
    <source>
        <dbReference type="Google" id="ProtNLM"/>
    </source>
</evidence>
<dbReference type="OrthoDB" id="9794280at2"/>
<dbReference type="AlphaFoldDB" id="A0A1T5M9D4"/>
<keyword evidence="2" id="KW-1185">Reference proteome</keyword>
<accession>A0A1T5M9D4</accession>
<sequence>MKHVKKRIAKIVDELTTYFFSMGATDININLKDEKEFYKISLKCNYKYKGKEKIDKLIKSLKCEKQEGMEEYFWELAGDSDVDTELTLVGMMTDEAEIDYNGNEIEVTLIKYKD</sequence>
<organism evidence="1 2">
    <name type="scientific">Maledivibacter halophilus</name>
    <dbReference type="NCBI Taxonomy" id="36842"/>
    <lineage>
        <taxon>Bacteria</taxon>
        <taxon>Bacillati</taxon>
        <taxon>Bacillota</taxon>
        <taxon>Clostridia</taxon>
        <taxon>Peptostreptococcales</taxon>
        <taxon>Caminicellaceae</taxon>
        <taxon>Maledivibacter</taxon>
    </lineage>
</organism>
<name>A0A1T5M9D4_9FIRM</name>